<feature type="compositionally biased region" description="Basic and acidic residues" evidence="5">
    <location>
        <begin position="1192"/>
        <end position="1205"/>
    </location>
</feature>
<name>A0A1A7ZK85_NOTFU</name>
<evidence type="ECO:0000256" key="1">
    <source>
        <dbReference type="ARBA" id="ARBA00022754"/>
    </source>
</evidence>
<feature type="region of interest" description="Disordered" evidence="5">
    <location>
        <begin position="884"/>
        <end position="1117"/>
    </location>
</feature>
<dbReference type="GO" id="GO:0005882">
    <property type="term" value="C:intermediate filament"/>
    <property type="evidence" value="ECO:0007669"/>
    <property type="project" value="UniProtKB-KW"/>
</dbReference>
<dbReference type="SUPFAM" id="SSF64593">
    <property type="entry name" value="Intermediate filament protein, coiled coil region"/>
    <property type="match status" value="2"/>
</dbReference>
<dbReference type="AlphaFoldDB" id="A0A1A7ZK85"/>
<dbReference type="PANTHER" id="PTHR47051:SF1">
    <property type="entry name" value="NESTIN"/>
    <property type="match status" value="1"/>
</dbReference>
<feature type="region of interest" description="Disordered" evidence="5">
    <location>
        <begin position="1145"/>
        <end position="1244"/>
    </location>
</feature>
<feature type="compositionally biased region" description="Basic and acidic residues" evidence="5">
    <location>
        <begin position="507"/>
        <end position="516"/>
    </location>
</feature>
<dbReference type="SMART" id="SM01391">
    <property type="entry name" value="Filament"/>
    <property type="match status" value="1"/>
</dbReference>
<feature type="compositionally biased region" description="Basic and acidic residues" evidence="5">
    <location>
        <begin position="636"/>
        <end position="671"/>
    </location>
</feature>
<gene>
    <name evidence="7" type="primary">NES</name>
</gene>
<evidence type="ECO:0000256" key="4">
    <source>
        <dbReference type="SAM" id="Coils"/>
    </source>
</evidence>
<evidence type="ECO:0000259" key="6">
    <source>
        <dbReference type="PROSITE" id="PS51842"/>
    </source>
</evidence>
<feature type="compositionally biased region" description="Acidic residues" evidence="5">
    <location>
        <begin position="517"/>
        <end position="532"/>
    </location>
</feature>
<feature type="compositionally biased region" description="Acidic residues" evidence="5">
    <location>
        <begin position="550"/>
        <end position="565"/>
    </location>
</feature>
<keyword evidence="1 3" id="KW-0403">Intermediate filament</keyword>
<sequence>MEFHSVRRTFHPNHLGEEKQQMLDLNRRLETYLSRVKLLEEENELLANEIKALRYNHQGAQRRREGLLEELQQARLDVEAAWRERVLTELEVEKLNEELQDLELQRQREAQAKVMVKTKMEQSRRELEEEERAQIWLREKVSQLKHEMKHLIQTHEDDVAHMEAKLTQSRSTAPPLMAQRSNHTPDLLRMGQEFSEKANRAWQEASEAYQGQIAQLEESLHQTQSHLSQVCQEKQASQLKLQALEKEISSAQDVRMHLEKAVAQCRGEHHQEIQQIQEHLECLEMEKEELALQINHLIQENRGLMQTKMSLGLEVATYRALLDCESLGADALLSNKPRSASIRDAALSSRGVKRNYQTQMSASLKTAFPPSVFGVMGPTATETQLRSQKPAIFNQTQEISSISDKDAAKLAALESPCLKIVQNEAADRPLEVHEKVAYAEPSLPLNEEEGSAKSLEDEQKEVWNIVDPVESVVCQKVESIFSSGPPSDDGADLHDFTTPSLISGNFQEKEEPHQVTEEEETVLDLEKEEEDEQRLQVQTDAGDTQQADKDVDDVQGETSDCETEAMLEPTVESRPSSVESAECDENISNEEVAVMREEPSTSMETYTEEAEDKLYPDGEEMDTWDSVIERKVEVKIQDDVKNEDQNQHAEPEEDISAKEPEEEVREAHHNESMAPSMMIMRAEDEQVTMLDQELAPPAEKEEEHDEEDSQNVSVSWRTELEGDSYAQENTLADTRPLIRYKSDDTDANTLASHVDESESSEGEQERKMEEAGIGAWSDGKSKAFGTMEDLCEEVEEETMDEEYNLGYTHAEDRDISQGSIVSEDVSLLNEEKLKNTGEEPSGKETEDVERSNVDLGEEQELEMWPAHIFSADLVQQQVRDKLLKTDNDSVEVNEPVEAERASDSSSSELGISLNCEHALKEDQASDKQLFRDPNADMNQTNSVEEDQVQVQNEAQETLNESKNGEEDEDNRSMVPHADVDLSSPTDFKDLIETPNPQDPNFVFLVPAEDKSQEDLTASPEIPEQTFSKSQEHVSEDFHMLPDPPETADWEVLENPKQQFDIRDQNQDDDDMLESANQQFDIRDQNQDDDDMLESADDDVINPEEPAEMSPDDAPDENDIFIVKDATGELFPSEVKKDFWVSSLESGASYEPEDSHMEPSEQSNKNQGFTDNQVSESLENSAVVNGNSEFDAEASKAKAAVKEQEQKNVLFYSEESEGEAESWSSGEEEECREELDQSLDAEHIC</sequence>
<dbReference type="PANTHER" id="PTHR47051">
    <property type="entry name" value="NESTIN"/>
    <property type="match status" value="1"/>
</dbReference>
<accession>A0A1A7ZK85</accession>
<dbReference type="GO" id="GO:0031730">
    <property type="term" value="F:CCR5 chemokine receptor binding"/>
    <property type="evidence" value="ECO:0007669"/>
    <property type="project" value="TreeGrafter"/>
</dbReference>
<feature type="coiled-coil region" evidence="4">
    <location>
        <begin position="199"/>
        <end position="307"/>
    </location>
</feature>
<dbReference type="Gene3D" id="1.20.5.170">
    <property type="match status" value="1"/>
</dbReference>
<feature type="compositionally biased region" description="Acidic residues" evidence="5">
    <location>
        <begin position="1086"/>
        <end position="1117"/>
    </location>
</feature>
<feature type="domain" description="IF rod" evidence="6">
    <location>
        <begin position="18"/>
        <end position="329"/>
    </location>
</feature>
<dbReference type="PROSITE" id="PS00226">
    <property type="entry name" value="IF_ROD_1"/>
    <property type="match status" value="1"/>
</dbReference>
<reference evidence="7" key="1">
    <citation type="submission" date="2016-05" db="EMBL/GenBank/DDBJ databases">
        <authorList>
            <person name="Lavstsen T."/>
            <person name="Jespersen J.S."/>
        </authorList>
    </citation>
    <scope>NUCLEOTIDE SEQUENCE</scope>
    <source>
        <tissue evidence="7">Brain</tissue>
    </source>
</reference>
<feature type="compositionally biased region" description="Basic and acidic residues" evidence="5">
    <location>
        <begin position="1029"/>
        <end position="1039"/>
    </location>
</feature>
<evidence type="ECO:0000256" key="2">
    <source>
        <dbReference type="ARBA" id="ARBA00023054"/>
    </source>
</evidence>
<dbReference type="GO" id="GO:0019215">
    <property type="term" value="F:intermediate filament binding"/>
    <property type="evidence" value="ECO:0007669"/>
    <property type="project" value="InterPro"/>
</dbReference>
<dbReference type="InterPro" id="IPR039008">
    <property type="entry name" value="IF_rod_dom"/>
</dbReference>
<feature type="compositionally biased region" description="Acidic residues" evidence="5">
    <location>
        <begin position="1213"/>
        <end position="1238"/>
    </location>
</feature>
<keyword evidence="2 4" id="KW-0175">Coiled coil</keyword>
<feature type="compositionally biased region" description="Basic and acidic residues" evidence="5">
    <location>
        <begin position="829"/>
        <end position="852"/>
    </location>
</feature>
<feature type="coiled-coil region" evidence="4">
    <location>
        <begin position="15"/>
        <end position="140"/>
    </location>
</feature>
<evidence type="ECO:0000256" key="5">
    <source>
        <dbReference type="SAM" id="MobiDB-lite"/>
    </source>
</evidence>
<proteinExistence type="inferred from homology"/>
<dbReference type="InterPro" id="IPR031211">
    <property type="entry name" value="Nestin"/>
</dbReference>
<organism evidence="7">
    <name type="scientific">Nothobranchius furzeri</name>
    <name type="common">Turquoise killifish</name>
    <dbReference type="NCBI Taxonomy" id="105023"/>
    <lineage>
        <taxon>Eukaryota</taxon>
        <taxon>Metazoa</taxon>
        <taxon>Chordata</taxon>
        <taxon>Craniata</taxon>
        <taxon>Vertebrata</taxon>
        <taxon>Euteleostomi</taxon>
        <taxon>Actinopterygii</taxon>
        <taxon>Neopterygii</taxon>
        <taxon>Teleostei</taxon>
        <taxon>Neoteleostei</taxon>
        <taxon>Acanthomorphata</taxon>
        <taxon>Ovalentaria</taxon>
        <taxon>Atherinomorphae</taxon>
        <taxon>Cyprinodontiformes</taxon>
        <taxon>Nothobranchiidae</taxon>
        <taxon>Nothobranchius</taxon>
    </lineage>
</organism>
<dbReference type="GO" id="GO:0030844">
    <property type="term" value="P:positive regulation of intermediate filament depolymerization"/>
    <property type="evidence" value="ECO:0007669"/>
    <property type="project" value="TreeGrafter"/>
</dbReference>
<dbReference type="PROSITE" id="PS51842">
    <property type="entry name" value="IF_ROD_2"/>
    <property type="match status" value="1"/>
</dbReference>
<feature type="region of interest" description="Disordered" evidence="5">
    <location>
        <begin position="826"/>
        <end position="859"/>
    </location>
</feature>
<comment type="similarity">
    <text evidence="3">Belongs to the intermediate filament family.</text>
</comment>
<dbReference type="InterPro" id="IPR018039">
    <property type="entry name" value="IF_conserved"/>
</dbReference>
<feature type="compositionally biased region" description="Basic and acidic residues" evidence="5">
    <location>
        <begin position="917"/>
        <end position="934"/>
    </location>
</feature>
<evidence type="ECO:0000256" key="3">
    <source>
        <dbReference type="RuleBase" id="RU000685"/>
    </source>
</evidence>
<feature type="compositionally biased region" description="Acidic residues" evidence="5">
    <location>
        <begin position="700"/>
        <end position="709"/>
    </location>
</feature>
<evidence type="ECO:0000313" key="7">
    <source>
        <dbReference type="EMBL" id="SBP42868.1"/>
    </source>
</evidence>
<feature type="compositionally biased region" description="Polar residues" evidence="5">
    <location>
        <begin position="497"/>
        <end position="506"/>
    </location>
</feature>
<feature type="region of interest" description="Disordered" evidence="5">
    <location>
        <begin position="636"/>
        <end position="781"/>
    </location>
</feature>
<feature type="compositionally biased region" description="Polar residues" evidence="5">
    <location>
        <begin position="936"/>
        <end position="961"/>
    </location>
</feature>
<feature type="compositionally biased region" description="Polar residues" evidence="5">
    <location>
        <begin position="535"/>
        <end position="545"/>
    </location>
</feature>
<feature type="region of interest" description="Disordered" evidence="5">
    <location>
        <begin position="480"/>
        <end position="620"/>
    </location>
</feature>
<dbReference type="Pfam" id="PF00038">
    <property type="entry name" value="Filament"/>
    <property type="match status" value="1"/>
</dbReference>
<dbReference type="EMBL" id="HADY01004383">
    <property type="protein sequence ID" value="SBP42868.1"/>
    <property type="molecule type" value="Transcribed_RNA"/>
</dbReference>
<protein>
    <submittedName>
        <fullName evidence="7">Nestin</fullName>
    </submittedName>
</protein>
<feature type="compositionally biased region" description="Polar residues" evidence="5">
    <location>
        <begin position="1159"/>
        <end position="1187"/>
    </location>
</feature>
<reference evidence="7" key="2">
    <citation type="submission" date="2016-06" db="EMBL/GenBank/DDBJ databases">
        <title>The genome of a short-lived fish provides insights into sex chromosome evolution and the genetic control of aging.</title>
        <authorList>
            <person name="Reichwald K."/>
            <person name="Felder M."/>
            <person name="Petzold A."/>
            <person name="Koch P."/>
            <person name="Groth M."/>
            <person name="Platzer M."/>
        </authorList>
    </citation>
    <scope>NUCLEOTIDE SEQUENCE</scope>
    <source>
        <tissue evidence="7">Brain</tissue>
    </source>
</reference>
<feature type="compositionally biased region" description="Acidic residues" evidence="5">
    <location>
        <begin position="606"/>
        <end position="620"/>
    </location>
</feature>